<dbReference type="GO" id="GO:0005615">
    <property type="term" value="C:extracellular space"/>
    <property type="evidence" value="ECO:0007669"/>
    <property type="project" value="TreeGrafter"/>
</dbReference>
<dbReference type="SMART" id="SM00121">
    <property type="entry name" value="IB"/>
    <property type="match status" value="1"/>
</dbReference>
<evidence type="ECO:0000256" key="9">
    <source>
        <dbReference type="SAM" id="MobiDB-lite"/>
    </source>
</evidence>
<dbReference type="AlphaFoldDB" id="A0A3B3RIN9"/>
<keyword evidence="7" id="KW-0340">Growth factor binding</keyword>
<proteinExistence type="predicted"/>
<keyword evidence="4" id="KW-0341">Growth regulation</keyword>
<dbReference type="InterPro" id="IPR017891">
    <property type="entry name" value="Insulin_GF-bd_Cys-rich_CS"/>
</dbReference>
<dbReference type="Pfam" id="PF00219">
    <property type="entry name" value="IGFBP"/>
    <property type="match status" value="1"/>
</dbReference>
<dbReference type="SUPFAM" id="SSF57184">
    <property type="entry name" value="Growth factor receptor domain"/>
    <property type="match status" value="1"/>
</dbReference>
<dbReference type="FunFam" id="4.10.800.10:FF:000005">
    <property type="entry name" value="Putative insulin-like growth factor-binding protein 5"/>
    <property type="match status" value="1"/>
</dbReference>
<dbReference type="PANTHER" id="PTHR11551">
    <property type="entry name" value="INSULIN-LIKE GROWTH FACTOR BINDING PROTEIN"/>
    <property type="match status" value="1"/>
</dbReference>
<evidence type="ECO:0000256" key="7">
    <source>
        <dbReference type="ARBA" id="ARBA00023183"/>
    </source>
</evidence>
<evidence type="ECO:0000259" key="11">
    <source>
        <dbReference type="PROSITE" id="PS51162"/>
    </source>
</evidence>
<dbReference type="SUPFAM" id="SSF57610">
    <property type="entry name" value="Thyroglobulin type-1 domain"/>
    <property type="match status" value="1"/>
</dbReference>
<feature type="domain" description="IGFBP N-terminal" evidence="12">
    <location>
        <begin position="24"/>
        <end position="105"/>
    </location>
</feature>
<evidence type="ECO:0000313" key="13">
    <source>
        <dbReference type="Ensembl" id="ENSPKIP00000018502.1"/>
    </source>
</evidence>
<evidence type="ECO:0000256" key="10">
    <source>
        <dbReference type="SAM" id="SignalP"/>
    </source>
</evidence>
<dbReference type="FunFam" id="4.10.40.20:FF:000001">
    <property type="entry name" value="Insulin-like growth factor binding protein 5"/>
    <property type="match status" value="1"/>
</dbReference>
<comment type="caution">
    <text evidence="8">Lacks conserved residue(s) required for the propagation of feature annotation.</text>
</comment>
<dbReference type="Gene3D" id="4.10.800.10">
    <property type="entry name" value="Thyroglobulin type-1"/>
    <property type="match status" value="1"/>
</dbReference>
<dbReference type="InterPro" id="IPR009030">
    <property type="entry name" value="Growth_fac_rcpt_cys_sf"/>
</dbReference>
<evidence type="ECO:0000256" key="2">
    <source>
        <dbReference type="ARBA" id="ARBA00022525"/>
    </source>
</evidence>
<dbReference type="GO" id="GO:0031995">
    <property type="term" value="F:insulin-like growth factor II binding"/>
    <property type="evidence" value="ECO:0007669"/>
    <property type="project" value="TreeGrafter"/>
</dbReference>
<dbReference type="PROSITE" id="PS00222">
    <property type="entry name" value="IGFBP_N_1"/>
    <property type="match status" value="1"/>
</dbReference>
<dbReference type="PANTHER" id="PTHR11551:SF3">
    <property type="entry name" value="INSULIN-LIKE GROWTH FACTOR-BINDING PROTEIN 3"/>
    <property type="match status" value="1"/>
</dbReference>
<evidence type="ECO:0000256" key="1">
    <source>
        <dbReference type="ARBA" id="ARBA00004613"/>
    </source>
</evidence>
<dbReference type="InterPro" id="IPR000716">
    <property type="entry name" value="Thyroglobulin_1"/>
</dbReference>
<dbReference type="GO" id="GO:0001968">
    <property type="term" value="F:fibronectin binding"/>
    <property type="evidence" value="ECO:0007669"/>
    <property type="project" value="TreeGrafter"/>
</dbReference>
<dbReference type="PRINTS" id="PR01976">
    <property type="entry name" value="IGFBPFAMILY"/>
</dbReference>
<dbReference type="InterPro" id="IPR000867">
    <property type="entry name" value="IGFBP-like"/>
</dbReference>
<accession>A0A3B3RIN9</accession>
<keyword evidence="3" id="KW-0597">Phosphoprotein</keyword>
<feature type="domain" description="Thyroglobulin type-1" evidence="11">
    <location>
        <begin position="253"/>
        <end position="328"/>
    </location>
</feature>
<dbReference type="SMART" id="SM00211">
    <property type="entry name" value="TY"/>
    <property type="match status" value="1"/>
</dbReference>
<dbReference type="GeneTree" id="ENSGT00940000158092"/>
<dbReference type="PROSITE" id="PS51323">
    <property type="entry name" value="IGFBP_N_2"/>
    <property type="match status" value="1"/>
</dbReference>
<dbReference type="STRING" id="1676925.ENSPKIP00000018502"/>
<keyword evidence="2" id="KW-0964">Secreted</keyword>
<feature type="chain" id="PRO_5017418405" evidence="10">
    <location>
        <begin position="22"/>
        <end position="334"/>
    </location>
</feature>
<reference evidence="13" key="2">
    <citation type="submission" date="2025-09" db="UniProtKB">
        <authorList>
            <consortium name="Ensembl"/>
        </authorList>
    </citation>
    <scope>IDENTIFICATION</scope>
</reference>
<dbReference type="Gene3D" id="4.10.40.20">
    <property type="match status" value="1"/>
</dbReference>
<evidence type="ECO:0000256" key="6">
    <source>
        <dbReference type="ARBA" id="ARBA00023157"/>
    </source>
</evidence>
<dbReference type="InterPro" id="IPR036857">
    <property type="entry name" value="Thyroglobulin_1_sf"/>
</dbReference>
<keyword evidence="14" id="KW-1185">Reference proteome</keyword>
<sequence length="334" mass="37214">MTRRLAALWLTAAALMRIADAVGPVVQCGPCDPGALEQCKPLPANCVEKVREPGCGCCMTCALAEGELCGVYTRRCGAGMTCQLQPGEARQLQALLEGRGVCSKTALKKTPRLPPAGEQGPLTLAQPARETVRLRVQIEAEHFVKDDKKNPEAGAGWRLPTDRWKDRLHSQDPCRPEHPGLTEEPSGSRAATPDPRIVTRVPEHRTPHHNPKAEVIRREQTKKTHSFKVQPVPEYEHKEVHNFSVDFRRELEYGPCRTAMISILKRLKASDTLNPRRLSIPNCDKKGFYKKKQCRPSKGRKRGICWCVDRYGQTLPGFDGSKKDGTQCQGLDNK</sequence>
<dbReference type="CDD" id="cd00191">
    <property type="entry name" value="TY"/>
    <property type="match status" value="1"/>
</dbReference>
<dbReference type="Pfam" id="PF00086">
    <property type="entry name" value="Thyroglobulin_1"/>
    <property type="match status" value="1"/>
</dbReference>
<evidence type="ECO:0000313" key="14">
    <source>
        <dbReference type="Proteomes" id="UP000261540"/>
    </source>
</evidence>
<dbReference type="InterPro" id="IPR022321">
    <property type="entry name" value="IGFBP_1-6_chordata"/>
</dbReference>
<evidence type="ECO:0000256" key="4">
    <source>
        <dbReference type="ARBA" id="ARBA00022604"/>
    </source>
</evidence>
<dbReference type="PROSITE" id="PS51162">
    <property type="entry name" value="THYROGLOBULIN_1_2"/>
    <property type="match status" value="1"/>
</dbReference>
<evidence type="ECO:0000256" key="8">
    <source>
        <dbReference type="PROSITE-ProRule" id="PRU00500"/>
    </source>
</evidence>
<dbReference type="Proteomes" id="UP000261540">
    <property type="component" value="Unplaced"/>
</dbReference>
<feature type="signal peptide" evidence="10">
    <location>
        <begin position="1"/>
        <end position="21"/>
    </location>
</feature>
<keyword evidence="6" id="KW-1015">Disulfide bond</keyword>
<name>A0A3B3RIN9_9TELE</name>
<evidence type="ECO:0000256" key="5">
    <source>
        <dbReference type="ARBA" id="ARBA00022729"/>
    </source>
</evidence>
<feature type="compositionally biased region" description="Basic and acidic residues" evidence="9">
    <location>
        <begin position="160"/>
        <end position="181"/>
    </location>
</feature>
<keyword evidence="5 10" id="KW-0732">Signal</keyword>
<organism evidence="13 14">
    <name type="scientific">Paramormyrops kingsleyae</name>
    <dbReference type="NCBI Taxonomy" id="1676925"/>
    <lineage>
        <taxon>Eukaryota</taxon>
        <taxon>Metazoa</taxon>
        <taxon>Chordata</taxon>
        <taxon>Craniata</taxon>
        <taxon>Vertebrata</taxon>
        <taxon>Euteleostomi</taxon>
        <taxon>Actinopterygii</taxon>
        <taxon>Neopterygii</taxon>
        <taxon>Teleostei</taxon>
        <taxon>Osteoglossocephala</taxon>
        <taxon>Osteoglossomorpha</taxon>
        <taxon>Osteoglossiformes</taxon>
        <taxon>Mormyridae</taxon>
        <taxon>Paramormyrops</taxon>
    </lineage>
</organism>
<dbReference type="GO" id="GO:0031994">
    <property type="term" value="F:insulin-like growth factor I binding"/>
    <property type="evidence" value="ECO:0007669"/>
    <property type="project" value="TreeGrafter"/>
</dbReference>
<evidence type="ECO:0000256" key="3">
    <source>
        <dbReference type="ARBA" id="ARBA00022553"/>
    </source>
</evidence>
<feature type="region of interest" description="Disordered" evidence="9">
    <location>
        <begin position="146"/>
        <end position="194"/>
    </location>
</feature>
<evidence type="ECO:0000259" key="12">
    <source>
        <dbReference type="PROSITE" id="PS51323"/>
    </source>
</evidence>
<reference evidence="13" key="1">
    <citation type="submission" date="2025-08" db="UniProtKB">
        <authorList>
            <consortium name="Ensembl"/>
        </authorList>
    </citation>
    <scope>IDENTIFICATION</scope>
</reference>
<comment type="subcellular location">
    <subcellularLocation>
        <location evidence="1">Secreted</location>
    </subcellularLocation>
</comment>
<dbReference type="GO" id="GO:0043567">
    <property type="term" value="P:regulation of insulin-like growth factor receptor signaling pathway"/>
    <property type="evidence" value="ECO:0007669"/>
    <property type="project" value="TreeGrafter"/>
</dbReference>
<protein>
    <submittedName>
        <fullName evidence="13">Insulin like growth factor binding protein 3</fullName>
    </submittedName>
</protein>
<dbReference type="Ensembl" id="ENSPKIT00000036203.1">
    <property type="protein sequence ID" value="ENSPKIP00000018502.1"/>
    <property type="gene ID" value="ENSPKIG00000004049.1"/>
</dbReference>